<name>X1HLS7_9ZZZZ</name>
<dbReference type="EMBL" id="BARU01008938">
    <property type="protein sequence ID" value="GAH46268.1"/>
    <property type="molecule type" value="Genomic_DNA"/>
</dbReference>
<reference evidence="2" key="1">
    <citation type="journal article" date="2014" name="Front. Microbiol.">
        <title>High frequency of phylogenetically diverse reductive dehalogenase-homologous genes in deep subseafloor sedimentary metagenomes.</title>
        <authorList>
            <person name="Kawai M."/>
            <person name="Futagami T."/>
            <person name="Toyoda A."/>
            <person name="Takaki Y."/>
            <person name="Nishi S."/>
            <person name="Hori S."/>
            <person name="Arai W."/>
            <person name="Tsubouchi T."/>
            <person name="Morono Y."/>
            <person name="Uchiyama I."/>
            <person name="Ito T."/>
            <person name="Fujiyama A."/>
            <person name="Inagaki F."/>
            <person name="Takami H."/>
        </authorList>
    </citation>
    <scope>NUCLEOTIDE SEQUENCE</scope>
    <source>
        <strain evidence="2">Expedition CK06-06</strain>
    </source>
</reference>
<proteinExistence type="predicted"/>
<dbReference type="AlphaFoldDB" id="X1HLS7"/>
<organism evidence="2">
    <name type="scientific">marine sediment metagenome</name>
    <dbReference type="NCBI Taxonomy" id="412755"/>
    <lineage>
        <taxon>unclassified sequences</taxon>
        <taxon>metagenomes</taxon>
        <taxon>ecological metagenomes</taxon>
    </lineage>
</organism>
<feature type="non-terminal residue" evidence="2">
    <location>
        <position position="242"/>
    </location>
</feature>
<sequence>MIEDGKVNFWFNQSGNKWSDKQTIIGTPSITDVSSIRFADIYGTGLQSLVWSYNFGEQPNRNYVVLDFCGGVKPYLLNEMNNNMGSTTKVKYTPSTKFYLEDIKSNRSWVTNLPFPVQVVEKTEKIDHISKTKLVSVYKYHHGYYSGSEREFRGFGQVDQYDTEFFNVFVDSSLHEDSNLFINKHKAFHIPPVLTKTWFHLGVYFDEEILSANNQFYDETDMMESYRKEFYKGDAYIFKLDD</sequence>
<evidence type="ECO:0000313" key="2">
    <source>
        <dbReference type="EMBL" id="GAH46268.1"/>
    </source>
</evidence>
<accession>X1HLS7</accession>
<feature type="domain" description="Insecticide toxin TcdB middle/N-terminal" evidence="1">
    <location>
        <begin position="21"/>
        <end position="164"/>
    </location>
</feature>
<gene>
    <name evidence="2" type="ORF">S03H2_17345</name>
</gene>
<dbReference type="InterPro" id="IPR022045">
    <property type="entry name" value="TcdB_toxin_mid/N"/>
</dbReference>
<dbReference type="Pfam" id="PF12256">
    <property type="entry name" value="TcdB_toxin_midN"/>
    <property type="match status" value="1"/>
</dbReference>
<protein>
    <recommendedName>
        <fullName evidence="1">Insecticide toxin TcdB middle/N-terminal domain-containing protein</fullName>
    </recommendedName>
</protein>
<evidence type="ECO:0000259" key="1">
    <source>
        <dbReference type="Pfam" id="PF12256"/>
    </source>
</evidence>
<comment type="caution">
    <text evidence="2">The sequence shown here is derived from an EMBL/GenBank/DDBJ whole genome shotgun (WGS) entry which is preliminary data.</text>
</comment>